<evidence type="ECO:0000259" key="2">
    <source>
        <dbReference type="PROSITE" id="PS50994"/>
    </source>
</evidence>
<feature type="compositionally biased region" description="Low complexity" evidence="1">
    <location>
        <begin position="43"/>
        <end position="53"/>
    </location>
</feature>
<dbReference type="InterPro" id="IPR036397">
    <property type="entry name" value="RNaseH_sf"/>
</dbReference>
<sequence>MAAAIKSAGRYHLDNEAARASVRASDGVHHSRNSQDEYEVEQHSGSSGSSTPESPHPTRDIGHKYIALHQSSTTPSAVPAPTCALISAPLIQSAGSHAPVPLGRGIERLPKLEHDSEREFTDLKMALDYLLGPHPQLSEYYKYQELTVIGPYLVKVGRRNEKRWGLIFKCLTMRCVHLDLINSLDTDTFLLALRRFIARRGTPSEIYSDQGTNFRGAERELKEAFADIEPQLQKSSASHQIIFRFNPPASPHFGGIWEREIRSVKRALQVVIGAQAVPEDVLLTVLIEVEGILNAKPLRYVSSDVADPDPVTPSMLLMGRRDASLPQVSYVPDALTRRRWRQSQMIADHFWSRFIKGYLPTLQVRQKWRIPTSNLEIGPVVMIVDPQLQRALWPVGKIVNLNVSEDGYIRAAELKVNNQTYLRPVAQLV</sequence>
<dbReference type="Pfam" id="PF18701">
    <property type="entry name" value="DUF5641"/>
    <property type="match status" value="1"/>
</dbReference>
<proteinExistence type="predicted"/>
<name>A0A5C6PC41_9TELE</name>
<keyword evidence="4" id="KW-1185">Reference proteome</keyword>
<protein>
    <recommendedName>
        <fullName evidence="2">Integrase catalytic domain-containing protein</fullName>
    </recommendedName>
</protein>
<dbReference type="SUPFAM" id="SSF53098">
    <property type="entry name" value="Ribonuclease H-like"/>
    <property type="match status" value="1"/>
</dbReference>
<dbReference type="Gene3D" id="3.30.420.10">
    <property type="entry name" value="Ribonuclease H-like superfamily/Ribonuclease H"/>
    <property type="match status" value="1"/>
</dbReference>
<dbReference type="AlphaFoldDB" id="A0A5C6PC41"/>
<dbReference type="InterPro" id="IPR001584">
    <property type="entry name" value="Integrase_cat-core"/>
</dbReference>
<dbReference type="GO" id="GO:0015074">
    <property type="term" value="P:DNA integration"/>
    <property type="evidence" value="ECO:0007669"/>
    <property type="project" value="InterPro"/>
</dbReference>
<reference evidence="3 4" key="1">
    <citation type="submission" date="2019-04" db="EMBL/GenBank/DDBJ databases">
        <title>Chromosome genome assembly for Takifugu flavidus.</title>
        <authorList>
            <person name="Xiao S."/>
        </authorList>
    </citation>
    <scope>NUCLEOTIDE SEQUENCE [LARGE SCALE GENOMIC DNA]</scope>
    <source>
        <strain evidence="3">HTHZ2018</strain>
        <tissue evidence="3">Muscle</tissue>
    </source>
</reference>
<organism evidence="3 4">
    <name type="scientific">Takifugu flavidus</name>
    <name type="common">sansaifugu</name>
    <dbReference type="NCBI Taxonomy" id="433684"/>
    <lineage>
        <taxon>Eukaryota</taxon>
        <taxon>Metazoa</taxon>
        <taxon>Chordata</taxon>
        <taxon>Craniata</taxon>
        <taxon>Vertebrata</taxon>
        <taxon>Euteleostomi</taxon>
        <taxon>Actinopterygii</taxon>
        <taxon>Neopterygii</taxon>
        <taxon>Teleostei</taxon>
        <taxon>Neoteleostei</taxon>
        <taxon>Acanthomorphata</taxon>
        <taxon>Eupercaria</taxon>
        <taxon>Tetraodontiformes</taxon>
        <taxon>Tetradontoidea</taxon>
        <taxon>Tetraodontidae</taxon>
        <taxon>Takifugu</taxon>
    </lineage>
</organism>
<dbReference type="PANTHER" id="PTHR47331">
    <property type="entry name" value="PHD-TYPE DOMAIN-CONTAINING PROTEIN"/>
    <property type="match status" value="1"/>
</dbReference>
<evidence type="ECO:0000313" key="4">
    <source>
        <dbReference type="Proteomes" id="UP000324091"/>
    </source>
</evidence>
<dbReference type="GO" id="GO:0003676">
    <property type="term" value="F:nucleic acid binding"/>
    <property type="evidence" value="ECO:0007669"/>
    <property type="project" value="InterPro"/>
</dbReference>
<feature type="domain" description="Integrase catalytic" evidence="2">
    <location>
        <begin position="131"/>
        <end position="321"/>
    </location>
</feature>
<dbReference type="InterPro" id="IPR012337">
    <property type="entry name" value="RNaseH-like_sf"/>
</dbReference>
<dbReference type="EMBL" id="RHFK02000004">
    <property type="protein sequence ID" value="TWW77362.1"/>
    <property type="molecule type" value="Genomic_DNA"/>
</dbReference>
<dbReference type="InterPro" id="IPR040676">
    <property type="entry name" value="DUF5641"/>
</dbReference>
<evidence type="ECO:0000256" key="1">
    <source>
        <dbReference type="SAM" id="MobiDB-lite"/>
    </source>
</evidence>
<feature type="compositionally biased region" description="Basic and acidic residues" evidence="1">
    <location>
        <begin position="26"/>
        <end position="35"/>
    </location>
</feature>
<feature type="region of interest" description="Disordered" evidence="1">
    <location>
        <begin position="1"/>
        <end position="60"/>
    </location>
</feature>
<evidence type="ECO:0000313" key="3">
    <source>
        <dbReference type="EMBL" id="TWW77362.1"/>
    </source>
</evidence>
<comment type="caution">
    <text evidence="3">The sequence shown here is derived from an EMBL/GenBank/DDBJ whole genome shotgun (WGS) entry which is preliminary data.</text>
</comment>
<accession>A0A5C6PC41</accession>
<dbReference type="PROSITE" id="PS50994">
    <property type="entry name" value="INTEGRASE"/>
    <property type="match status" value="1"/>
</dbReference>
<gene>
    <name evidence="3" type="ORF">D4764_12G0007520</name>
</gene>
<dbReference type="Proteomes" id="UP000324091">
    <property type="component" value="Chromosome 12"/>
</dbReference>